<dbReference type="Gene3D" id="1.20.1050.10">
    <property type="match status" value="1"/>
</dbReference>
<gene>
    <name evidence="2" type="ORF">GGQ99_002753</name>
</gene>
<accession>A0ABR6L2G7</accession>
<sequence length="209" mass="23229">MIRLFYSPRSPYVRKVMIVAHELGLAEQVEFIDCAAHPIDRDASIVKHNPLGQVPTALLDDGTMLADSGVICQYLDAMKPSSMFPVSGPARWRALTDEAVADGVLEALLLARYEMVVRPSEKLWPEWRDGQFDKMNKSLDAFERAAGDLGKRFDIGTIAIACALGFIDQVPCFIDIDWRTSRPALSAWYAAETAKRPSFQITKAERPAA</sequence>
<dbReference type="SUPFAM" id="SSF52833">
    <property type="entry name" value="Thioredoxin-like"/>
    <property type="match status" value="1"/>
</dbReference>
<comment type="caution">
    <text evidence="2">The sequence shown here is derived from an EMBL/GenBank/DDBJ whole genome shotgun (WGS) entry which is preliminary data.</text>
</comment>
<dbReference type="RefSeq" id="WP_210307878.1">
    <property type="nucleotide sequence ID" value="NZ_BAAAVZ010000013.1"/>
</dbReference>
<reference evidence="2 3" key="1">
    <citation type="submission" date="2020-08" db="EMBL/GenBank/DDBJ databases">
        <title>Genomic Encyclopedia of Type Strains, Phase IV (KMG-IV): sequencing the most valuable type-strain genomes for metagenomic binning, comparative biology and taxonomic classification.</title>
        <authorList>
            <person name="Goeker M."/>
        </authorList>
    </citation>
    <scope>NUCLEOTIDE SEQUENCE [LARGE SCALE GENOMIC DNA]</scope>
    <source>
        <strain evidence="2 3">DSM 7050</strain>
    </source>
</reference>
<evidence type="ECO:0000313" key="2">
    <source>
        <dbReference type="EMBL" id="MBB4650990.1"/>
    </source>
</evidence>
<dbReference type="Pfam" id="PF13410">
    <property type="entry name" value="GST_C_2"/>
    <property type="match status" value="1"/>
</dbReference>
<organism evidence="2 3">
    <name type="scientific">Aminobacter niigataensis</name>
    <dbReference type="NCBI Taxonomy" id="83265"/>
    <lineage>
        <taxon>Bacteria</taxon>
        <taxon>Pseudomonadati</taxon>
        <taxon>Pseudomonadota</taxon>
        <taxon>Alphaproteobacteria</taxon>
        <taxon>Hyphomicrobiales</taxon>
        <taxon>Phyllobacteriaceae</taxon>
        <taxon>Aminobacter</taxon>
    </lineage>
</organism>
<evidence type="ECO:0000313" key="3">
    <source>
        <dbReference type="Proteomes" id="UP000539538"/>
    </source>
</evidence>
<dbReference type="EMBL" id="JACHOT010000003">
    <property type="protein sequence ID" value="MBB4650990.1"/>
    <property type="molecule type" value="Genomic_DNA"/>
</dbReference>
<dbReference type="Pfam" id="PF13409">
    <property type="entry name" value="GST_N_2"/>
    <property type="match status" value="1"/>
</dbReference>
<dbReference type="PANTHER" id="PTHR43968:SF6">
    <property type="entry name" value="GLUTATHIONE S-TRANSFERASE OMEGA"/>
    <property type="match status" value="1"/>
</dbReference>
<proteinExistence type="predicted"/>
<dbReference type="InterPro" id="IPR036282">
    <property type="entry name" value="Glutathione-S-Trfase_C_sf"/>
</dbReference>
<dbReference type="SUPFAM" id="SSF47616">
    <property type="entry name" value="GST C-terminal domain-like"/>
    <property type="match status" value="1"/>
</dbReference>
<name>A0ABR6L2G7_9HYPH</name>
<feature type="domain" description="GST N-terminal" evidence="1">
    <location>
        <begin position="1"/>
        <end position="83"/>
    </location>
</feature>
<dbReference type="Proteomes" id="UP000539538">
    <property type="component" value="Unassembled WGS sequence"/>
</dbReference>
<dbReference type="InterPro" id="IPR036249">
    <property type="entry name" value="Thioredoxin-like_sf"/>
</dbReference>
<dbReference type="CDD" id="cd03049">
    <property type="entry name" value="GST_N_3"/>
    <property type="match status" value="1"/>
</dbReference>
<dbReference type="Gene3D" id="3.40.30.10">
    <property type="entry name" value="Glutaredoxin"/>
    <property type="match status" value="1"/>
</dbReference>
<protein>
    <submittedName>
        <fullName evidence="2">Glutathione S-transferase</fullName>
    </submittedName>
</protein>
<keyword evidence="3" id="KW-1185">Reference proteome</keyword>
<dbReference type="CDD" id="cd03205">
    <property type="entry name" value="GST_C_6"/>
    <property type="match status" value="1"/>
</dbReference>
<dbReference type="PROSITE" id="PS50404">
    <property type="entry name" value="GST_NTER"/>
    <property type="match status" value="1"/>
</dbReference>
<dbReference type="InterPro" id="IPR050983">
    <property type="entry name" value="GST_Omega/HSP26"/>
</dbReference>
<dbReference type="InterPro" id="IPR004045">
    <property type="entry name" value="Glutathione_S-Trfase_N"/>
</dbReference>
<dbReference type="PANTHER" id="PTHR43968">
    <property type="match status" value="1"/>
</dbReference>
<evidence type="ECO:0000259" key="1">
    <source>
        <dbReference type="PROSITE" id="PS50404"/>
    </source>
</evidence>